<evidence type="ECO:0000259" key="6">
    <source>
        <dbReference type="Pfam" id="PF06925"/>
    </source>
</evidence>
<reference evidence="7 8" key="1">
    <citation type="submission" date="2016-11" db="EMBL/GenBank/DDBJ databases">
        <authorList>
            <person name="Jaros S."/>
            <person name="Januszkiewicz K."/>
            <person name="Wedrychowicz H."/>
        </authorList>
    </citation>
    <scope>NUCLEOTIDE SEQUENCE [LARGE SCALE GENOMIC DNA]</scope>
    <source>
        <strain evidence="7 8">DSM 15929</strain>
    </source>
</reference>
<evidence type="ECO:0000313" key="8">
    <source>
        <dbReference type="Proteomes" id="UP000184386"/>
    </source>
</evidence>
<feature type="domain" description="Diacylglycerol glucosyltransferase N-terminal" evidence="6">
    <location>
        <begin position="14"/>
        <end position="180"/>
    </location>
</feature>
<evidence type="ECO:0000256" key="3">
    <source>
        <dbReference type="ARBA" id="ARBA00022676"/>
    </source>
</evidence>
<evidence type="ECO:0000256" key="4">
    <source>
        <dbReference type="ARBA" id="ARBA00022679"/>
    </source>
</evidence>
<dbReference type="Pfam" id="PF04101">
    <property type="entry name" value="Glyco_tran_28_C"/>
    <property type="match status" value="1"/>
</dbReference>
<keyword evidence="3" id="KW-0328">Glycosyltransferase</keyword>
<comment type="similarity">
    <text evidence="2">Belongs to the glycosyltransferase 28 family.</text>
</comment>
<dbReference type="EMBL" id="FRAC01000006">
    <property type="protein sequence ID" value="SHJ64346.1"/>
    <property type="molecule type" value="Genomic_DNA"/>
</dbReference>
<dbReference type="PANTHER" id="PTHR43025">
    <property type="entry name" value="MONOGALACTOSYLDIACYLGLYCEROL SYNTHASE"/>
    <property type="match status" value="1"/>
</dbReference>
<evidence type="ECO:0000256" key="1">
    <source>
        <dbReference type="ARBA" id="ARBA00004370"/>
    </source>
</evidence>
<proteinExistence type="inferred from homology"/>
<dbReference type="AlphaFoldDB" id="A0A1M6KZS5"/>
<organism evidence="7 8">
    <name type="scientific">Anaerocolumna jejuensis DSM 15929</name>
    <dbReference type="NCBI Taxonomy" id="1121322"/>
    <lineage>
        <taxon>Bacteria</taxon>
        <taxon>Bacillati</taxon>
        <taxon>Bacillota</taxon>
        <taxon>Clostridia</taxon>
        <taxon>Lachnospirales</taxon>
        <taxon>Lachnospiraceae</taxon>
        <taxon>Anaerocolumna</taxon>
    </lineage>
</organism>
<dbReference type="Pfam" id="PF06925">
    <property type="entry name" value="MGDG_synth"/>
    <property type="match status" value="1"/>
</dbReference>
<sequence length="373" mass="42265">MKVLILTCNTGEGHNTAAKAISEYLTEHGHNAVVLGFMKLAGVKHDRKISRAYILSTKYAPHIFHLFYKAGAVISSPNRKSPVYYSNAGMAKYLNNYLEEHPDFDILVATHLYAGETLTYMKRKGMLKQKVVSVQTDYTWSPFWEETLCDAYVIPHEELTENFTSKGIPGEKLYPLGIPVRMEFYKKLDKKKARRMLKLPEDKPIYLIMGGSMGFGKIRRFTRQLIKCCTGGEHVIVICGTNEFLKSTLKRDFQQSKNVHIIGFTSKVSLYMDACDVIYTKPGGLSSTEVLIKNKPLIHTAPIPGCEIDNLKFFVPRGISVAPRGISEQINLGKRLVNDRDYREQMLAAQRHYAKMEAPSDISRLLEEMVVNS</sequence>
<dbReference type="SUPFAM" id="SSF53756">
    <property type="entry name" value="UDP-Glycosyltransferase/glycogen phosphorylase"/>
    <property type="match status" value="1"/>
</dbReference>
<comment type="subcellular location">
    <subcellularLocation>
        <location evidence="1">Membrane</location>
    </subcellularLocation>
</comment>
<dbReference type="RefSeq" id="WP_073272792.1">
    <property type="nucleotide sequence ID" value="NZ_FRAC01000006.1"/>
</dbReference>
<dbReference type="GO" id="GO:0016020">
    <property type="term" value="C:membrane"/>
    <property type="evidence" value="ECO:0007669"/>
    <property type="project" value="UniProtKB-SubCell"/>
</dbReference>
<accession>A0A1M6KZS5</accession>
<gene>
    <name evidence="7" type="ORF">SAMN02745136_00638</name>
</gene>
<keyword evidence="4" id="KW-0808">Transferase</keyword>
<dbReference type="OrthoDB" id="9815663at2"/>
<keyword evidence="8" id="KW-1185">Reference proteome</keyword>
<dbReference type="Gene3D" id="3.40.50.2000">
    <property type="entry name" value="Glycogen Phosphorylase B"/>
    <property type="match status" value="1"/>
</dbReference>
<dbReference type="InterPro" id="IPR050519">
    <property type="entry name" value="Glycosyltransf_28_UgtP"/>
</dbReference>
<evidence type="ECO:0000313" key="7">
    <source>
        <dbReference type="EMBL" id="SHJ64346.1"/>
    </source>
</evidence>
<name>A0A1M6KZS5_9FIRM</name>
<evidence type="ECO:0000259" key="5">
    <source>
        <dbReference type="Pfam" id="PF04101"/>
    </source>
</evidence>
<protein>
    <submittedName>
        <fullName evidence="7">Monogalactosyldiacylglycerol synthase</fullName>
    </submittedName>
</protein>
<evidence type="ECO:0000256" key="2">
    <source>
        <dbReference type="ARBA" id="ARBA00006962"/>
    </source>
</evidence>
<dbReference type="GO" id="GO:0016758">
    <property type="term" value="F:hexosyltransferase activity"/>
    <property type="evidence" value="ECO:0007669"/>
    <property type="project" value="InterPro"/>
</dbReference>
<dbReference type="Proteomes" id="UP000184386">
    <property type="component" value="Unassembled WGS sequence"/>
</dbReference>
<dbReference type="PANTHER" id="PTHR43025:SF3">
    <property type="entry name" value="MONOGALACTOSYLDIACYLGLYCEROL SYNTHASE 1, CHLOROPLASTIC"/>
    <property type="match status" value="1"/>
</dbReference>
<dbReference type="STRING" id="1121322.SAMN02745136_00638"/>
<dbReference type="InterPro" id="IPR009695">
    <property type="entry name" value="Diacylglyc_glucosyltr_N"/>
</dbReference>
<dbReference type="GO" id="GO:0009247">
    <property type="term" value="P:glycolipid biosynthetic process"/>
    <property type="evidence" value="ECO:0007669"/>
    <property type="project" value="InterPro"/>
</dbReference>
<dbReference type="InterPro" id="IPR007235">
    <property type="entry name" value="Glyco_trans_28_C"/>
</dbReference>
<feature type="domain" description="Glycosyl transferase family 28 C-terminal" evidence="5">
    <location>
        <begin position="207"/>
        <end position="298"/>
    </location>
</feature>